<evidence type="ECO:0008006" key="3">
    <source>
        <dbReference type="Google" id="ProtNLM"/>
    </source>
</evidence>
<evidence type="ECO:0000313" key="1">
    <source>
        <dbReference type="EMBL" id="MCL1631109.1"/>
    </source>
</evidence>
<dbReference type="Gene3D" id="3.90.1200.10">
    <property type="match status" value="2"/>
</dbReference>
<sequence>MRTDWQSVAAHYYDLEDRDLGTSFFFHPLNGFYHHNLEGLAQWADYLSESSHLPVCQPIRNHEGRFDTELNGASWVLMRIPNEVRTDAPSTAATRLAEMHLQTSGIDPHAFPETPAASRIEDFEKRLAALEKSYDTCQKQSEQSRFEKIFIDSFPYFLGCAENAIQMQVDASIDFPDPDPLSIGHYRFIDYAPDTPENPALWVVDDRSRDVAEWLRNIAWSNASRDLQAQAEAFLDDYEARFPLSESVVRKMYGRLLFPLSYMECCERYFYQAESMETQRLDLILLKNEEKAEDYEQLLRLLSERYEGNLYAPEWLKK</sequence>
<dbReference type="PANTHER" id="PTHR39179">
    <property type="entry name" value="SPORE COAT PROTEIN I"/>
    <property type="match status" value="1"/>
</dbReference>
<keyword evidence="2" id="KW-1185">Reference proteome</keyword>
<evidence type="ECO:0000313" key="2">
    <source>
        <dbReference type="Proteomes" id="UP001203004"/>
    </source>
</evidence>
<dbReference type="SUPFAM" id="SSF56112">
    <property type="entry name" value="Protein kinase-like (PK-like)"/>
    <property type="match status" value="1"/>
</dbReference>
<reference evidence="1 2" key="1">
    <citation type="submission" date="2022-05" db="EMBL/GenBank/DDBJ databases">
        <title>Sporolactobacillus sp nov CPB3-1, isolated from tree bark (Mangifera indica L.).</title>
        <authorList>
            <person name="Phuengjayaem S."/>
            <person name="Tanasupawat S."/>
        </authorList>
    </citation>
    <scope>NUCLEOTIDE SEQUENCE [LARGE SCALE GENOMIC DNA]</scope>
    <source>
        <strain evidence="1 2">CPB3-1</strain>
    </source>
</reference>
<dbReference type="PANTHER" id="PTHR39179:SF2">
    <property type="entry name" value="ENDOSPORE COAT-ASSOCIATED PROTEIN YUTH"/>
    <property type="match status" value="1"/>
</dbReference>
<dbReference type="RefSeq" id="WP_249098375.1">
    <property type="nucleotide sequence ID" value="NZ_JAMAST010000002.1"/>
</dbReference>
<dbReference type="InterPro" id="IPR011009">
    <property type="entry name" value="Kinase-like_dom_sf"/>
</dbReference>
<dbReference type="EMBL" id="JAMAST010000002">
    <property type="protein sequence ID" value="MCL1631109.1"/>
    <property type="molecule type" value="Genomic_DNA"/>
</dbReference>
<protein>
    <recommendedName>
        <fullName evidence="3">Spore coat protein YutH</fullName>
    </recommendedName>
</protein>
<name>A0ABT0M8B8_9BACL</name>
<gene>
    <name evidence="1" type="ORF">M3N64_04000</name>
</gene>
<organism evidence="1 2">
    <name type="scientific">Sporolactobacillus mangiferae</name>
    <dbReference type="NCBI Taxonomy" id="2940498"/>
    <lineage>
        <taxon>Bacteria</taxon>
        <taxon>Bacillati</taxon>
        <taxon>Bacillota</taxon>
        <taxon>Bacilli</taxon>
        <taxon>Bacillales</taxon>
        <taxon>Sporolactobacillaceae</taxon>
        <taxon>Sporolactobacillus</taxon>
    </lineage>
</organism>
<dbReference type="InterPro" id="IPR047175">
    <property type="entry name" value="CotS-like"/>
</dbReference>
<proteinExistence type="predicted"/>
<comment type="caution">
    <text evidence="1">The sequence shown here is derived from an EMBL/GenBank/DDBJ whole genome shotgun (WGS) entry which is preliminary data.</text>
</comment>
<accession>A0ABT0M8B8</accession>
<dbReference type="Proteomes" id="UP001203004">
    <property type="component" value="Unassembled WGS sequence"/>
</dbReference>